<evidence type="ECO:0000256" key="3">
    <source>
        <dbReference type="PROSITE-ProRule" id="PRU00267"/>
    </source>
</evidence>
<keyword evidence="7" id="KW-1185">Reference proteome</keyword>
<name>A0ABR2K7G1_9EUKA</name>
<keyword evidence="2" id="KW-0804">Transcription</keyword>
<gene>
    <name evidence="6" type="ORF">M9Y10_038049</name>
</gene>
<organism evidence="6 7">
    <name type="scientific">Tritrichomonas musculus</name>
    <dbReference type="NCBI Taxonomy" id="1915356"/>
    <lineage>
        <taxon>Eukaryota</taxon>
        <taxon>Metamonada</taxon>
        <taxon>Parabasalia</taxon>
        <taxon>Tritrichomonadida</taxon>
        <taxon>Tritrichomonadidae</taxon>
        <taxon>Tritrichomonas</taxon>
    </lineage>
</organism>
<evidence type="ECO:0000313" key="6">
    <source>
        <dbReference type="EMBL" id="KAK8887014.1"/>
    </source>
</evidence>
<feature type="domain" description="HMG box" evidence="5">
    <location>
        <begin position="26"/>
        <end position="94"/>
    </location>
</feature>
<keyword evidence="3" id="KW-0539">Nucleus</keyword>
<dbReference type="PROSITE" id="PS50118">
    <property type="entry name" value="HMG_BOX_2"/>
    <property type="match status" value="1"/>
</dbReference>
<sequence length="222" mass="25345">MVDKVPKTRVSPSMDEPLQDEHDESTKRPPNAYMLFCMRTREKLLQREPELTYKSVMNRLGELWKNMTKEETQPYKDEAKRLQAEFKAKYPNYKYKPRKPKTTHQSTNHMTLPAGISNAEASYLMLLGAQTLLNQKGTQQPTIPNNSGQPGQPVQPIQMSQLNQVANAINEVSDKKMETVNLPFTTGEMPVPLANISQLQPFQNAPNNIGHVQNYPWNPPKQ</sequence>
<dbReference type="PANTHER" id="PTHR10270">
    <property type="entry name" value="SOX TRANSCRIPTION FACTOR"/>
    <property type="match status" value="1"/>
</dbReference>
<evidence type="ECO:0000256" key="1">
    <source>
        <dbReference type="ARBA" id="ARBA00023125"/>
    </source>
</evidence>
<dbReference type="SUPFAM" id="SSF47095">
    <property type="entry name" value="HMG-box"/>
    <property type="match status" value="1"/>
</dbReference>
<evidence type="ECO:0000256" key="2">
    <source>
        <dbReference type="ARBA" id="ARBA00023163"/>
    </source>
</evidence>
<dbReference type="SMART" id="SM00398">
    <property type="entry name" value="HMG"/>
    <property type="match status" value="1"/>
</dbReference>
<dbReference type="Pfam" id="PF00505">
    <property type="entry name" value="HMG_box"/>
    <property type="match status" value="1"/>
</dbReference>
<accession>A0ABR2K7G1</accession>
<evidence type="ECO:0000259" key="5">
    <source>
        <dbReference type="PROSITE" id="PS50118"/>
    </source>
</evidence>
<dbReference type="Gene3D" id="1.10.30.10">
    <property type="entry name" value="High mobility group box domain"/>
    <property type="match status" value="1"/>
</dbReference>
<dbReference type="EMBL" id="JAPFFF010000006">
    <property type="protein sequence ID" value="KAK8887014.1"/>
    <property type="molecule type" value="Genomic_DNA"/>
</dbReference>
<dbReference type="InterPro" id="IPR009071">
    <property type="entry name" value="HMG_box_dom"/>
</dbReference>
<evidence type="ECO:0000313" key="7">
    <source>
        <dbReference type="Proteomes" id="UP001470230"/>
    </source>
</evidence>
<dbReference type="InterPro" id="IPR050140">
    <property type="entry name" value="SRY-related_HMG-box_TF-like"/>
</dbReference>
<feature type="region of interest" description="Disordered" evidence="4">
    <location>
        <begin position="1"/>
        <end position="30"/>
    </location>
</feature>
<dbReference type="InterPro" id="IPR036910">
    <property type="entry name" value="HMG_box_dom_sf"/>
</dbReference>
<reference evidence="6 7" key="1">
    <citation type="submission" date="2024-04" db="EMBL/GenBank/DDBJ databases">
        <title>Tritrichomonas musculus Genome.</title>
        <authorList>
            <person name="Alves-Ferreira E."/>
            <person name="Grigg M."/>
            <person name="Lorenzi H."/>
            <person name="Galac M."/>
        </authorList>
    </citation>
    <scope>NUCLEOTIDE SEQUENCE [LARGE SCALE GENOMIC DNA]</scope>
    <source>
        <strain evidence="6 7">EAF2021</strain>
    </source>
</reference>
<feature type="compositionally biased region" description="Polar residues" evidence="4">
    <location>
        <begin position="202"/>
        <end position="211"/>
    </location>
</feature>
<dbReference type="PANTHER" id="PTHR10270:SF161">
    <property type="entry name" value="SEX-DETERMINING REGION Y PROTEIN"/>
    <property type="match status" value="1"/>
</dbReference>
<evidence type="ECO:0000256" key="4">
    <source>
        <dbReference type="SAM" id="MobiDB-lite"/>
    </source>
</evidence>
<dbReference type="Proteomes" id="UP001470230">
    <property type="component" value="Unassembled WGS sequence"/>
</dbReference>
<comment type="caution">
    <text evidence="6">The sequence shown here is derived from an EMBL/GenBank/DDBJ whole genome shotgun (WGS) entry which is preliminary data.</text>
</comment>
<keyword evidence="1 3" id="KW-0238">DNA-binding</keyword>
<feature type="region of interest" description="Disordered" evidence="4">
    <location>
        <begin position="202"/>
        <end position="222"/>
    </location>
</feature>
<protein>
    <submittedName>
        <fullName evidence="6">Protein SOX-15</fullName>
    </submittedName>
</protein>
<proteinExistence type="predicted"/>
<feature type="DNA-binding region" description="HMG box" evidence="3">
    <location>
        <begin position="26"/>
        <end position="94"/>
    </location>
</feature>